<proteinExistence type="predicted"/>
<evidence type="ECO:0008006" key="3">
    <source>
        <dbReference type="Google" id="ProtNLM"/>
    </source>
</evidence>
<dbReference type="EMBL" id="CP051141">
    <property type="protein sequence ID" value="QIW99426.1"/>
    <property type="molecule type" value="Genomic_DNA"/>
</dbReference>
<evidence type="ECO:0000313" key="1">
    <source>
        <dbReference type="EMBL" id="QIW99426.1"/>
    </source>
</evidence>
<gene>
    <name evidence="1" type="ORF">AMS68_004944</name>
</gene>
<protein>
    <recommendedName>
        <fullName evidence="3">Arrestin-like N-terminal domain-containing protein</fullName>
    </recommendedName>
</protein>
<accession>A0A6H0XXC7</accession>
<dbReference type="Proteomes" id="UP000503462">
    <property type="component" value="Chromosome 3"/>
</dbReference>
<dbReference type="AlphaFoldDB" id="A0A6H0XXC7"/>
<organism evidence="1 2">
    <name type="scientific">Peltaster fructicola</name>
    <dbReference type="NCBI Taxonomy" id="286661"/>
    <lineage>
        <taxon>Eukaryota</taxon>
        <taxon>Fungi</taxon>
        <taxon>Dikarya</taxon>
        <taxon>Ascomycota</taxon>
        <taxon>Pezizomycotina</taxon>
        <taxon>Dothideomycetes</taxon>
        <taxon>Dothideomycetes incertae sedis</taxon>
        <taxon>Peltaster</taxon>
    </lineage>
</organism>
<sequence>MTIGDVNLRVALEQPGAVFCGSETDIRGQVFVDYSARQNIPELFGPVEVFVVLSGRAKSKITVKNTNGHYVQRIAHRGRAPLVFTKVLVYQGPIRMISGQPQMFNFAIRFPDRVQAQQTDTFKDDPRFDTNPQGPLPPTMVSDHYNSECFVEYRLGAEAQMPSIDVKIHNFGGEDEGLHINYEQPRVPLSVVQAARLAPMTEVVHISNEFLLPEGQRPNGFKEKTKAFFTHHAFPEFVANVSIDGFANLQLGEPVRLEVRALVDKQKTTAVELPEITIAHAEIAIRSCTELRSDGGSLSMRDSADYEKVVELQLTTRDQRPYSKANDYTKEFLTEPLRGMPSTFSTFNISRTYTMDIEITVEAATKTKKMKFKDLPVRVLPPLAYETNNGPAMYTNADPYGKMPAMHIDADPYGTGMPPSYQAPPGYDEKKW</sequence>
<dbReference type="OrthoDB" id="2333384at2759"/>
<keyword evidence="2" id="KW-1185">Reference proteome</keyword>
<name>A0A6H0XXC7_9PEZI</name>
<reference evidence="1 2" key="1">
    <citation type="journal article" date="2016" name="Sci. Rep.">
        <title>Peltaster fructicola genome reveals evolution from an invasive phytopathogen to an ectophytic parasite.</title>
        <authorList>
            <person name="Xu C."/>
            <person name="Chen H."/>
            <person name="Gleason M.L."/>
            <person name="Xu J.R."/>
            <person name="Liu H."/>
            <person name="Zhang R."/>
            <person name="Sun G."/>
        </authorList>
    </citation>
    <scope>NUCLEOTIDE SEQUENCE [LARGE SCALE GENOMIC DNA]</scope>
    <source>
        <strain evidence="1 2">LNHT1506</strain>
    </source>
</reference>
<evidence type="ECO:0000313" key="2">
    <source>
        <dbReference type="Proteomes" id="UP000503462"/>
    </source>
</evidence>